<dbReference type="FunFam" id="3.40.50.410:FF:000015">
    <property type="entry name" value="General transcription factor IIH subunit 2"/>
    <property type="match status" value="1"/>
</dbReference>
<dbReference type="InterPro" id="IPR002035">
    <property type="entry name" value="VWF_A"/>
</dbReference>
<feature type="region of interest" description="Disordered" evidence="11">
    <location>
        <begin position="375"/>
        <end position="402"/>
    </location>
</feature>
<evidence type="ECO:0000256" key="8">
    <source>
        <dbReference type="ARBA" id="ARBA00023163"/>
    </source>
</evidence>
<dbReference type="Pfam" id="PF04056">
    <property type="entry name" value="Ssl1"/>
    <property type="match status" value="1"/>
</dbReference>
<dbReference type="GO" id="GO:0006289">
    <property type="term" value="P:nucleotide-excision repair"/>
    <property type="evidence" value="ECO:0007669"/>
    <property type="project" value="TreeGrafter"/>
</dbReference>
<accession>A0A8H6P269</accession>
<dbReference type="PANTHER" id="PTHR12695:SF2">
    <property type="entry name" value="GENERAL TRANSCRIPTION FACTOR IIH SUBUNIT 2-RELATED"/>
    <property type="match status" value="1"/>
</dbReference>
<keyword evidence="15" id="KW-1185">Reference proteome</keyword>
<evidence type="ECO:0000313" key="15">
    <source>
        <dbReference type="Proteomes" id="UP000630445"/>
    </source>
</evidence>
<organism evidence="13 15">
    <name type="scientific">Aspergillus hiratsukae</name>
    <dbReference type="NCBI Taxonomy" id="1194566"/>
    <lineage>
        <taxon>Eukaryota</taxon>
        <taxon>Fungi</taxon>
        <taxon>Dikarya</taxon>
        <taxon>Ascomycota</taxon>
        <taxon>Pezizomycotina</taxon>
        <taxon>Eurotiomycetes</taxon>
        <taxon>Eurotiomycetidae</taxon>
        <taxon>Eurotiales</taxon>
        <taxon>Aspergillaceae</taxon>
        <taxon>Aspergillus</taxon>
        <taxon>Aspergillus subgen. Fumigati</taxon>
    </lineage>
</organism>
<dbReference type="Proteomes" id="UP000662466">
    <property type="component" value="Unassembled WGS sequence"/>
</dbReference>
<keyword evidence="5" id="KW-0863">Zinc-finger</keyword>
<keyword evidence="4" id="KW-0227">DNA damage</keyword>
<dbReference type="InterPro" id="IPR007198">
    <property type="entry name" value="Ssl1-like"/>
</dbReference>
<sequence>MADSDEEYVGEVSDEENDVNGTRYARETAPVSRPKRRKQHGGAEWEVSRTWETLVEGADGTISSTVEGLLEAGKRKRLLRDTTPLQRGIIRHLILILDLSQSMAEKDLRPTRYLLSLRYAQEFVREFFEQNPISQLGVLGLRDGLAIRVSDMSGNPTEHISAVQTLRDHDPKGLPSLQNGLEMARGALFHTPSHGTREVFVIFGSLLSSDPGDIHQTITTLINDKIRVRIAGLAAQVAICRELCSKTNGGDDTTYGVALNEQHFHTMVENTPIQGSQLVDTQAPEIDLYRKLNSYSFGTDVEFAKGLSIILGHPDTPATEAEIDREDDLVLQAKCFYFSRKEQLSSPLDFKRYKTWLSSTPTAESSSDAEIHNYDSQRASASETAVPPDSVPTNQQSPSIQEPAYPSSFARIVELITTGQQIPGIQQIPDTVLTGHDTPSEKPRRRKPWETDDEFARG</sequence>
<evidence type="ECO:0000256" key="7">
    <source>
        <dbReference type="ARBA" id="ARBA00023015"/>
    </source>
</evidence>
<evidence type="ECO:0000259" key="12">
    <source>
        <dbReference type="PROSITE" id="PS50234"/>
    </source>
</evidence>
<evidence type="ECO:0000256" key="3">
    <source>
        <dbReference type="ARBA" id="ARBA00022723"/>
    </source>
</evidence>
<comment type="similarity">
    <text evidence="2">Belongs to the GTF2H2 family.</text>
</comment>
<evidence type="ECO:0000256" key="9">
    <source>
        <dbReference type="ARBA" id="ARBA00023204"/>
    </source>
</evidence>
<feature type="domain" description="VWFA" evidence="12">
    <location>
        <begin position="92"/>
        <end position="282"/>
    </location>
</feature>
<feature type="region of interest" description="Disordered" evidence="11">
    <location>
        <begin position="1"/>
        <end position="42"/>
    </location>
</feature>
<feature type="compositionally biased region" description="Basic and acidic residues" evidence="11">
    <location>
        <begin position="438"/>
        <end position="458"/>
    </location>
</feature>
<keyword evidence="3" id="KW-0479">Metal-binding</keyword>
<comment type="caution">
    <text evidence="13">The sequence shown here is derived from an EMBL/GenBank/DDBJ whole genome shotgun (WGS) entry which is preliminary data.</text>
</comment>
<keyword evidence="8" id="KW-0804">Transcription</keyword>
<evidence type="ECO:0000256" key="11">
    <source>
        <dbReference type="SAM" id="MobiDB-lite"/>
    </source>
</evidence>
<gene>
    <name evidence="13" type="ORF">CNMCM5793_001341</name>
    <name evidence="14" type="ORF">CNMCM6106_002001</name>
</gene>
<dbReference type="CDD" id="cd01453">
    <property type="entry name" value="vWA_transcription_factor_IIH_type"/>
    <property type="match status" value="1"/>
</dbReference>
<evidence type="ECO:0000256" key="2">
    <source>
        <dbReference type="ARBA" id="ARBA00006092"/>
    </source>
</evidence>
<dbReference type="Gene3D" id="3.40.50.410">
    <property type="entry name" value="von Willebrand factor, type A domain"/>
    <property type="match status" value="1"/>
</dbReference>
<proteinExistence type="inferred from homology"/>
<feature type="region of interest" description="Disordered" evidence="11">
    <location>
        <begin position="420"/>
        <end position="458"/>
    </location>
</feature>
<reference evidence="13" key="1">
    <citation type="submission" date="2020-06" db="EMBL/GenBank/DDBJ databases">
        <title>Draft genome sequences of strains closely related to Aspergillus parafelis and Aspergillus hiratsukae.</title>
        <authorList>
            <person name="Dos Santos R.A.C."/>
            <person name="Rivero-Menendez O."/>
            <person name="Steenwyk J.L."/>
            <person name="Mead M.E."/>
            <person name="Goldman G.H."/>
            <person name="Alastruey-Izquierdo A."/>
            <person name="Rokas A."/>
        </authorList>
    </citation>
    <scope>NUCLEOTIDE SEQUENCE</scope>
    <source>
        <strain evidence="13">CNM-CM5793</strain>
        <strain evidence="14">CNM-CM6106</strain>
    </source>
</reference>
<keyword evidence="6" id="KW-0862">Zinc</keyword>
<evidence type="ECO:0000313" key="14">
    <source>
        <dbReference type="EMBL" id="KAF7157012.1"/>
    </source>
</evidence>
<dbReference type="SMART" id="SM00327">
    <property type="entry name" value="VWA"/>
    <property type="match status" value="1"/>
</dbReference>
<dbReference type="Proteomes" id="UP000630445">
    <property type="component" value="Unassembled WGS sequence"/>
</dbReference>
<dbReference type="EMBL" id="JACBAF010002305">
    <property type="protein sequence ID" value="KAF7157012.1"/>
    <property type="molecule type" value="Genomic_DNA"/>
</dbReference>
<dbReference type="SUPFAM" id="SSF53300">
    <property type="entry name" value="vWA-like"/>
    <property type="match status" value="1"/>
</dbReference>
<feature type="compositionally biased region" description="Low complexity" evidence="11">
    <location>
        <begin position="420"/>
        <end position="429"/>
    </location>
</feature>
<dbReference type="PROSITE" id="PS50234">
    <property type="entry name" value="VWFA"/>
    <property type="match status" value="1"/>
</dbReference>
<dbReference type="Pfam" id="PF25871">
    <property type="entry name" value="HTH_76"/>
    <property type="match status" value="1"/>
</dbReference>
<dbReference type="OrthoDB" id="284275at2759"/>
<dbReference type="PANTHER" id="PTHR12695">
    <property type="entry name" value="GENERAL TRANSCRIPTION FACTOR IIH SUBUNIT 2"/>
    <property type="match status" value="1"/>
</dbReference>
<feature type="compositionally biased region" description="Acidic residues" evidence="11">
    <location>
        <begin position="1"/>
        <end position="18"/>
    </location>
</feature>
<dbReference type="InterPro" id="IPR058841">
    <property type="entry name" value="HTH_76"/>
</dbReference>
<dbReference type="Pfam" id="PF17733">
    <property type="entry name" value="KPWE_dom"/>
    <property type="match status" value="1"/>
</dbReference>
<keyword evidence="7" id="KW-0805">Transcription regulation</keyword>
<protein>
    <recommendedName>
        <fullName evidence="12">VWFA domain-containing protein</fullName>
    </recommendedName>
</protein>
<dbReference type="GO" id="GO:0005675">
    <property type="term" value="C:transcription factor TFIIH holo complex"/>
    <property type="evidence" value="ECO:0007669"/>
    <property type="project" value="TreeGrafter"/>
</dbReference>
<dbReference type="InterPro" id="IPR036465">
    <property type="entry name" value="vWFA_dom_sf"/>
</dbReference>
<keyword evidence="9" id="KW-0234">DNA repair</keyword>
<dbReference type="InterPro" id="IPR040554">
    <property type="entry name" value="KPWE_PEX14_dom"/>
</dbReference>
<name>A0A8H6P269_9EURO</name>
<evidence type="ECO:0000256" key="5">
    <source>
        <dbReference type="ARBA" id="ARBA00022771"/>
    </source>
</evidence>
<evidence type="ECO:0000256" key="1">
    <source>
        <dbReference type="ARBA" id="ARBA00004123"/>
    </source>
</evidence>
<evidence type="ECO:0000313" key="13">
    <source>
        <dbReference type="EMBL" id="KAF7115107.1"/>
    </source>
</evidence>
<evidence type="ECO:0000256" key="10">
    <source>
        <dbReference type="ARBA" id="ARBA00023242"/>
    </source>
</evidence>
<keyword evidence="10" id="KW-0539">Nucleus</keyword>
<dbReference type="GO" id="GO:0008270">
    <property type="term" value="F:zinc ion binding"/>
    <property type="evidence" value="ECO:0007669"/>
    <property type="project" value="UniProtKB-KW"/>
</dbReference>
<evidence type="ECO:0000256" key="6">
    <source>
        <dbReference type="ARBA" id="ARBA00022833"/>
    </source>
</evidence>
<dbReference type="GO" id="GO:0006357">
    <property type="term" value="P:regulation of transcription by RNA polymerase II"/>
    <property type="evidence" value="ECO:0007669"/>
    <property type="project" value="TreeGrafter"/>
</dbReference>
<dbReference type="AlphaFoldDB" id="A0A8H6P269"/>
<dbReference type="EMBL" id="JACBAD010002118">
    <property type="protein sequence ID" value="KAF7115107.1"/>
    <property type="molecule type" value="Genomic_DNA"/>
</dbReference>
<comment type="subcellular location">
    <subcellularLocation>
        <location evidence="1">Nucleus</location>
    </subcellularLocation>
</comment>
<evidence type="ECO:0000256" key="4">
    <source>
        <dbReference type="ARBA" id="ARBA00022763"/>
    </source>
</evidence>
<feature type="compositionally biased region" description="Polar residues" evidence="11">
    <location>
        <begin position="391"/>
        <end position="400"/>
    </location>
</feature>